<comment type="cofactor">
    <cofactor evidence="9 11">
        <name>Zn(2+)</name>
        <dbReference type="ChEBI" id="CHEBI:29105"/>
    </cofactor>
    <text evidence="9 11">Binds 1 zinc ion per subunit.</text>
</comment>
<dbReference type="PANTHER" id="PTHR11533">
    <property type="entry name" value="PROTEASE M1 ZINC METALLOPROTEASE"/>
    <property type="match status" value="1"/>
</dbReference>
<dbReference type="Pfam" id="PF01433">
    <property type="entry name" value="Peptidase_M1"/>
    <property type="match status" value="1"/>
</dbReference>
<feature type="binding site" evidence="9">
    <location>
        <position position="316"/>
    </location>
    <ligand>
        <name>Zn(2+)</name>
        <dbReference type="ChEBI" id="CHEBI:29105"/>
        <note>catalytic</note>
    </ligand>
</feature>
<evidence type="ECO:0000256" key="10">
    <source>
        <dbReference type="PIRSR" id="PIRSR634016-4"/>
    </source>
</evidence>
<dbReference type="FunFam" id="1.10.390.10:FF:000001">
    <property type="entry name" value="Aminopeptidase"/>
    <property type="match status" value="1"/>
</dbReference>
<dbReference type="InterPro" id="IPR014782">
    <property type="entry name" value="Peptidase_M1_dom"/>
</dbReference>
<dbReference type="InterPro" id="IPR042097">
    <property type="entry name" value="Aminopeptidase_N-like_N_sf"/>
</dbReference>
<accession>A0A9N8W2N0</accession>
<feature type="active site" description="Proton acceptor" evidence="8">
    <location>
        <position position="317"/>
    </location>
</feature>
<dbReference type="GO" id="GO:0005737">
    <property type="term" value="C:cytoplasm"/>
    <property type="evidence" value="ECO:0007669"/>
    <property type="project" value="TreeGrafter"/>
</dbReference>
<dbReference type="Proteomes" id="UP000789570">
    <property type="component" value="Unassembled WGS sequence"/>
</dbReference>
<feature type="site" description="Transition state stabilizer" evidence="10">
    <location>
        <position position="402"/>
    </location>
</feature>
<dbReference type="CDD" id="cd09601">
    <property type="entry name" value="M1_APN-Q_like"/>
    <property type="match status" value="1"/>
</dbReference>
<evidence type="ECO:0000259" key="14">
    <source>
        <dbReference type="Pfam" id="PF17900"/>
    </source>
</evidence>
<dbReference type="GO" id="GO:0008270">
    <property type="term" value="F:zinc ion binding"/>
    <property type="evidence" value="ECO:0007669"/>
    <property type="project" value="UniProtKB-UniRule"/>
</dbReference>
<name>A0A9N8W2N0_9GLOM</name>
<evidence type="ECO:0000256" key="5">
    <source>
        <dbReference type="ARBA" id="ARBA00022801"/>
    </source>
</evidence>
<gene>
    <name evidence="15" type="ORF">FCALED_LOCUS2121</name>
</gene>
<sequence length="888" mass="100891">MSEQSERQVLPTNVRPTHYTLTLTPDFVNFTFTGSEVVNINVNENTKVITLHANEIEIKSAKLVNLDLKTNQGCEAEKIDYNTQKETVTLTFPQEFSSRATASLYIEFTGILNDKMVGFYRSSYKDKSGNTKYMATTQFEATDARRAFPSWDEPAIKATFDITLNVPSDLTALSNMDVASETQLGDNKKEVKFNRTPIMSTYLVAFIIGDLGYVEAHTTGDHNDGKPVLVRVYAPKGDEQHGEFALNVATKVLEYFAEVFGIPYPLPKCDMVAIPDFEAGAMENWGLITYRISEILFDPKASDAKFKQRIAYTVSHELAHQWFGNLVTMEWWDHLWLNEGFATWVGYLAVDKIFPDWDIWTQFVTEGFQYGLQLDSLRSSHAIEVPVNDPSEISQIFDAISYYKGASVIRMLSNFIGEDVFLSGIRRYLKRHEFSNASTDDLWKALTEESGSDVGQFMTGWTRVVGYPVLTVKEPAPDTLEIRQCRFLSTGVISPEEDTTNWWVPLGIDLGPETQNDMKSFVLAQKETTLKLSLKTSDFYQLNARKTGVFRVNYTPERLSKLGQAVKLGLLEVSDRIGAIADAGALATSGYSKTSGLLNFIKEFEDEDKYIVWLEISSRLGNILHVWFEQSTPIYQGLLTFNRQLLSKLVPKLGWEYSESDDYLTTMLRTLIIKMAGRANDPETVKEAFRRFNIFTKQNDESALHPNIRGVVFEIVLSHGGGEEEFEAILKAYREAKTADQRTEALTSLGFVQNDDLIQRALKFAICEEVKNQDIIFALTSLQFNRKSRRPLWNFVKDNWDVGSDILPDLIEKYAASRALFGHIIRLSTKLFSSEDDIADIEKFFSNKDCKAFERHLQQSIESIRVNAAWLKRDSKDVEDWLKANGFL</sequence>
<keyword evidence="4 9" id="KW-0479">Metal-binding</keyword>
<evidence type="ECO:0000256" key="3">
    <source>
        <dbReference type="ARBA" id="ARBA00022670"/>
    </source>
</evidence>
<dbReference type="GO" id="GO:0042277">
    <property type="term" value="F:peptide binding"/>
    <property type="evidence" value="ECO:0007669"/>
    <property type="project" value="TreeGrafter"/>
</dbReference>
<organism evidence="15 16">
    <name type="scientific">Funneliformis caledonium</name>
    <dbReference type="NCBI Taxonomy" id="1117310"/>
    <lineage>
        <taxon>Eukaryota</taxon>
        <taxon>Fungi</taxon>
        <taxon>Fungi incertae sedis</taxon>
        <taxon>Mucoromycota</taxon>
        <taxon>Glomeromycotina</taxon>
        <taxon>Glomeromycetes</taxon>
        <taxon>Glomerales</taxon>
        <taxon>Glomeraceae</taxon>
        <taxon>Funneliformis</taxon>
    </lineage>
</organism>
<evidence type="ECO:0000256" key="1">
    <source>
        <dbReference type="ARBA" id="ARBA00010136"/>
    </source>
</evidence>
<evidence type="ECO:0000256" key="2">
    <source>
        <dbReference type="ARBA" id="ARBA00022438"/>
    </source>
</evidence>
<feature type="binding site" evidence="9">
    <location>
        <position position="339"/>
    </location>
    <ligand>
        <name>Zn(2+)</name>
        <dbReference type="ChEBI" id="CHEBI:29105"/>
        <note>catalytic</note>
    </ligand>
</feature>
<dbReference type="Gene3D" id="2.60.40.1910">
    <property type="match status" value="1"/>
</dbReference>
<dbReference type="InterPro" id="IPR045357">
    <property type="entry name" value="Aminopeptidase_N-like_N"/>
</dbReference>
<dbReference type="PRINTS" id="PR00756">
    <property type="entry name" value="ALADIPTASE"/>
</dbReference>
<dbReference type="GO" id="GO:0016020">
    <property type="term" value="C:membrane"/>
    <property type="evidence" value="ECO:0007669"/>
    <property type="project" value="TreeGrafter"/>
</dbReference>
<dbReference type="EMBL" id="CAJVPQ010000307">
    <property type="protein sequence ID" value="CAG8468881.1"/>
    <property type="molecule type" value="Genomic_DNA"/>
</dbReference>
<feature type="domain" description="ERAP1-like C-terminal" evidence="13">
    <location>
        <begin position="539"/>
        <end position="865"/>
    </location>
</feature>
<dbReference type="FunFam" id="1.25.50.20:FF:000002">
    <property type="entry name" value="Aminopeptidase"/>
    <property type="match status" value="1"/>
</dbReference>
<feature type="domain" description="Peptidase M1 membrane alanine aminopeptidase" evidence="12">
    <location>
        <begin position="244"/>
        <end position="461"/>
    </location>
</feature>
<evidence type="ECO:0000256" key="4">
    <source>
        <dbReference type="ARBA" id="ARBA00022723"/>
    </source>
</evidence>
<dbReference type="PANTHER" id="PTHR11533:SF174">
    <property type="entry name" value="PUROMYCIN-SENSITIVE AMINOPEPTIDASE-RELATED"/>
    <property type="match status" value="1"/>
</dbReference>
<protein>
    <recommendedName>
        <fullName evidence="11">Aminopeptidase</fullName>
        <ecNumber evidence="11">3.4.11.-</ecNumber>
    </recommendedName>
</protein>
<evidence type="ECO:0000256" key="8">
    <source>
        <dbReference type="PIRSR" id="PIRSR634016-1"/>
    </source>
</evidence>
<dbReference type="SUPFAM" id="SSF63737">
    <property type="entry name" value="Leukotriene A4 hydrolase N-terminal domain"/>
    <property type="match status" value="1"/>
</dbReference>
<dbReference type="Gene3D" id="2.60.40.1730">
    <property type="entry name" value="tricorn interacting facor f3 domain"/>
    <property type="match status" value="1"/>
</dbReference>
<evidence type="ECO:0000256" key="7">
    <source>
        <dbReference type="ARBA" id="ARBA00023049"/>
    </source>
</evidence>
<evidence type="ECO:0000256" key="11">
    <source>
        <dbReference type="RuleBase" id="RU364040"/>
    </source>
</evidence>
<evidence type="ECO:0000313" key="16">
    <source>
        <dbReference type="Proteomes" id="UP000789570"/>
    </source>
</evidence>
<dbReference type="OrthoDB" id="10031169at2759"/>
<dbReference type="InterPro" id="IPR050344">
    <property type="entry name" value="Peptidase_M1_aminopeptidases"/>
</dbReference>
<dbReference type="InterPro" id="IPR001930">
    <property type="entry name" value="Peptidase_M1"/>
</dbReference>
<reference evidence="15" key="1">
    <citation type="submission" date="2021-06" db="EMBL/GenBank/DDBJ databases">
        <authorList>
            <person name="Kallberg Y."/>
            <person name="Tangrot J."/>
            <person name="Rosling A."/>
        </authorList>
    </citation>
    <scope>NUCLEOTIDE SEQUENCE</scope>
    <source>
        <strain evidence="15">UK204</strain>
    </source>
</reference>
<proteinExistence type="inferred from homology"/>
<keyword evidence="2 11" id="KW-0031">Aminopeptidase</keyword>
<dbReference type="AlphaFoldDB" id="A0A9N8W2N0"/>
<evidence type="ECO:0000256" key="9">
    <source>
        <dbReference type="PIRSR" id="PIRSR634016-3"/>
    </source>
</evidence>
<evidence type="ECO:0000313" key="15">
    <source>
        <dbReference type="EMBL" id="CAG8468881.1"/>
    </source>
</evidence>
<evidence type="ECO:0000256" key="6">
    <source>
        <dbReference type="ARBA" id="ARBA00022833"/>
    </source>
</evidence>
<dbReference type="GO" id="GO:0043171">
    <property type="term" value="P:peptide catabolic process"/>
    <property type="evidence" value="ECO:0007669"/>
    <property type="project" value="TreeGrafter"/>
</dbReference>
<evidence type="ECO:0000259" key="12">
    <source>
        <dbReference type="Pfam" id="PF01433"/>
    </source>
</evidence>
<keyword evidence="7 11" id="KW-0482">Metalloprotease</keyword>
<dbReference type="InterPro" id="IPR027268">
    <property type="entry name" value="Peptidase_M4/M1_CTD_sf"/>
</dbReference>
<keyword evidence="5 11" id="KW-0378">Hydrolase</keyword>
<dbReference type="GO" id="GO:0005615">
    <property type="term" value="C:extracellular space"/>
    <property type="evidence" value="ECO:0007669"/>
    <property type="project" value="TreeGrafter"/>
</dbReference>
<dbReference type="FunFam" id="2.60.40.1730:FF:000002">
    <property type="entry name" value="Aminopeptidase"/>
    <property type="match status" value="1"/>
</dbReference>
<dbReference type="Pfam" id="PF17900">
    <property type="entry name" value="Peptidase_M1_N"/>
    <property type="match status" value="1"/>
</dbReference>
<comment type="caution">
    <text evidence="15">The sequence shown here is derived from an EMBL/GenBank/DDBJ whole genome shotgun (WGS) entry which is preliminary data.</text>
</comment>
<dbReference type="InterPro" id="IPR024571">
    <property type="entry name" value="ERAP1-like_C_dom"/>
</dbReference>
<keyword evidence="16" id="KW-1185">Reference proteome</keyword>
<keyword evidence="6 9" id="KW-0862">Zinc</keyword>
<comment type="similarity">
    <text evidence="1 11">Belongs to the peptidase M1 family.</text>
</comment>
<feature type="domain" description="Aminopeptidase N-like N-terminal" evidence="14">
    <location>
        <begin position="16"/>
        <end position="203"/>
    </location>
</feature>
<dbReference type="SUPFAM" id="SSF55486">
    <property type="entry name" value="Metalloproteases ('zincins'), catalytic domain"/>
    <property type="match status" value="1"/>
</dbReference>
<dbReference type="Gene3D" id="1.25.50.20">
    <property type="match status" value="1"/>
</dbReference>
<dbReference type="InterPro" id="IPR034016">
    <property type="entry name" value="M1_APN-typ"/>
</dbReference>
<keyword evidence="3 11" id="KW-0645">Protease</keyword>
<dbReference type="EC" id="3.4.11.-" evidence="11"/>
<dbReference type="GO" id="GO:0006508">
    <property type="term" value="P:proteolysis"/>
    <property type="evidence" value="ECO:0007669"/>
    <property type="project" value="UniProtKB-KW"/>
</dbReference>
<evidence type="ECO:0000259" key="13">
    <source>
        <dbReference type="Pfam" id="PF11838"/>
    </source>
</evidence>
<dbReference type="Pfam" id="PF11838">
    <property type="entry name" value="ERAP1_C"/>
    <property type="match status" value="1"/>
</dbReference>
<dbReference type="Gene3D" id="1.10.390.10">
    <property type="entry name" value="Neutral Protease Domain 2"/>
    <property type="match status" value="1"/>
</dbReference>
<feature type="binding site" evidence="9">
    <location>
        <position position="320"/>
    </location>
    <ligand>
        <name>Zn(2+)</name>
        <dbReference type="ChEBI" id="CHEBI:29105"/>
        <note>catalytic</note>
    </ligand>
</feature>
<dbReference type="GO" id="GO:0070006">
    <property type="term" value="F:metalloaminopeptidase activity"/>
    <property type="evidence" value="ECO:0007669"/>
    <property type="project" value="TreeGrafter"/>
</dbReference>